<evidence type="ECO:0008006" key="4">
    <source>
        <dbReference type="Google" id="ProtNLM"/>
    </source>
</evidence>
<accession>A0ABQ6Q0W2</accession>
<gene>
    <name evidence="2" type="ORF">Ataiwa_20810</name>
</gene>
<dbReference type="EMBL" id="BTPE01000006">
    <property type="protein sequence ID" value="GMQ33809.1"/>
    <property type="molecule type" value="Genomic_DNA"/>
</dbReference>
<dbReference type="Gene3D" id="3.40.50.300">
    <property type="entry name" value="P-loop containing nucleotide triphosphate hydrolases"/>
    <property type="match status" value="1"/>
</dbReference>
<organism evidence="2 3">
    <name type="scientific">Algoriphagus taiwanensis</name>
    <dbReference type="NCBI Taxonomy" id="1445656"/>
    <lineage>
        <taxon>Bacteria</taxon>
        <taxon>Pseudomonadati</taxon>
        <taxon>Bacteroidota</taxon>
        <taxon>Cytophagia</taxon>
        <taxon>Cytophagales</taxon>
        <taxon>Cyclobacteriaceae</taxon>
        <taxon>Algoriphagus</taxon>
    </lineage>
</organism>
<dbReference type="InterPro" id="IPR050445">
    <property type="entry name" value="Bact_polysacc_biosynth/exp"/>
</dbReference>
<reference evidence="2 3" key="1">
    <citation type="submission" date="2023-08" db="EMBL/GenBank/DDBJ databases">
        <title>Draft genome sequence of Algoriphagus taiwanensis.</title>
        <authorList>
            <person name="Takatani N."/>
            <person name="Hosokawa M."/>
            <person name="Sawabe T."/>
        </authorList>
    </citation>
    <scope>NUCLEOTIDE SEQUENCE [LARGE SCALE GENOMIC DNA]</scope>
    <source>
        <strain evidence="2 3">JCM 19755</strain>
    </source>
</reference>
<dbReference type="InterPro" id="IPR027417">
    <property type="entry name" value="P-loop_NTPase"/>
</dbReference>
<dbReference type="RefSeq" id="WP_338228645.1">
    <property type="nucleotide sequence ID" value="NZ_BTPE01000006.1"/>
</dbReference>
<dbReference type="PANTHER" id="PTHR32309">
    <property type="entry name" value="TYROSINE-PROTEIN KINASE"/>
    <property type="match status" value="1"/>
</dbReference>
<keyword evidence="1" id="KW-0812">Transmembrane</keyword>
<keyword evidence="1" id="KW-1133">Transmembrane helix</keyword>
<dbReference type="PANTHER" id="PTHR32309:SF13">
    <property type="entry name" value="FERRIC ENTEROBACTIN TRANSPORT PROTEIN FEPE"/>
    <property type="match status" value="1"/>
</dbReference>
<dbReference type="Proteomes" id="UP001307705">
    <property type="component" value="Unassembled WGS sequence"/>
</dbReference>
<evidence type="ECO:0000313" key="2">
    <source>
        <dbReference type="EMBL" id="GMQ33809.1"/>
    </source>
</evidence>
<evidence type="ECO:0000313" key="3">
    <source>
        <dbReference type="Proteomes" id="UP001307705"/>
    </source>
</evidence>
<keyword evidence="1" id="KW-0472">Membrane</keyword>
<feature type="transmembrane region" description="Helical" evidence="1">
    <location>
        <begin position="13"/>
        <end position="33"/>
    </location>
</feature>
<comment type="caution">
    <text evidence="2">The sequence shown here is derived from an EMBL/GenBank/DDBJ whole genome shotgun (WGS) entry which is preliminary data.</text>
</comment>
<sequence length="680" mass="77651">MTFVQIIRLLVRFAPYLILSAFLMAGTVTLLTMKNKKEYKSHTLLNTGLISGYNIESSKGSRIDYAYTNNEIENLINLATSLETNRELSARLLTELIWADQKDALPLISENKGEFEVLKEAISQSGIQASSKEALYQALIEIRDRDKNNPVYDLTNSKNPLIGLERLEEIKVFREGNSDMIRMEYTSIDPFISQKTLELLTEIFIAKQKATKEGQSDSVIQFFEEATQKTLDRLQAAEDELLKFRVKNQIINYYEQTRFIAGNREELDKKYQEQLQIKAGSESALKRLELEIEDKRALSALQTQISQNQSQIADYNFALMELNLMDGGELDPKNESLKKELEQKIILLRDDMLSSTYGVMDVNKTTDGIPTQNVLAQWLQALITKEESTAQLQVMDNRMKEYDRVYDRFAPLGSTLRRLESEIDVAEREYLENLHSFNQARLHKYNMLMSTNLKVIDFPYYPAQPEKSKTALLVILSFVVGLVIPSGVVIAAELVDGSLKSPKNASEQTGLRVCGLLPQYPKNKEKNPVDFDALTQQAMNLFVQELIVSSDPQKKQIKVTVASIHGGEGKSMLIEKVEEFIQNHYPESAGKFEFMEIPSLLNHPYLQETIQKADLHLLLARADRKWNEADSHALKVFRKFVGQKPLLFLNKVRTDIMEDVTGEVPRKRSWLRAKVKALLN</sequence>
<protein>
    <recommendedName>
        <fullName evidence="4">Lipopolysaccharide biosynthesis protein</fullName>
    </recommendedName>
</protein>
<keyword evidence="3" id="KW-1185">Reference proteome</keyword>
<proteinExistence type="predicted"/>
<evidence type="ECO:0000256" key="1">
    <source>
        <dbReference type="SAM" id="Phobius"/>
    </source>
</evidence>
<name>A0ABQ6Q0W2_9BACT</name>